<dbReference type="AlphaFoldDB" id="W9CCJ9"/>
<dbReference type="EMBL" id="AYSA01000307">
    <property type="protein sequence ID" value="ESZ93548.1"/>
    <property type="molecule type" value="Genomic_DNA"/>
</dbReference>
<reference evidence="1 2" key="1">
    <citation type="journal article" date="2014" name="Genome Announc.">
        <title>Draft genome sequence of Sclerotinia borealis, a psychrophilic plant pathogenic fungus.</title>
        <authorList>
            <person name="Mardanov A.V."/>
            <person name="Beletsky A.V."/>
            <person name="Kadnikov V.V."/>
            <person name="Ignatov A.N."/>
            <person name="Ravin N.V."/>
        </authorList>
    </citation>
    <scope>NUCLEOTIDE SEQUENCE [LARGE SCALE GENOMIC DNA]</scope>
    <source>
        <strain evidence="2">F-4157</strain>
    </source>
</reference>
<dbReference type="HOGENOM" id="CLU_2321700_0_0_1"/>
<organism evidence="1 2">
    <name type="scientific">Sclerotinia borealis (strain F-4128)</name>
    <dbReference type="NCBI Taxonomy" id="1432307"/>
    <lineage>
        <taxon>Eukaryota</taxon>
        <taxon>Fungi</taxon>
        <taxon>Dikarya</taxon>
        <taxon>Ascomycota</taxon>
        <taxon>Pezizomycotina</taxon>
        <taxon>Leotiomycetes</taxon>
        <taxon>Helotiales</taxon>
        <taxon>Sclerotiniaceae</taxon>
        <taxon>Sclerotinia</taxon>
    </lineage>
</organism>
<protein>
    <submittedName>
        <fullName evidence="1">Uncharacterized protein</fullName>
    </submittedName>
</protein>
<evidence type="ECO:0000313" key="1">
    <source>
        <dbReference type="EMBL" id="ESZ93548.1"/>
    </source>
</evidence>
<keyword evidence="2" id="KW-1185">Reference proteome</keyword>
<dbReference type="Proteomes" id="UP000019487">
    <property type="component" value="Unassembled WGS sequence"/>
</dbReference>
<dbReference type="OrthoDB" id="10489406at2759"/>
<proteinExistence type="predicted"/>
<sequence>MATAPIVHLMVVELSVEENDAVTECMRSLNIAPLKENSDTVLDGKDKKFIALRYSKPTTLPVPTTVLLIPTAITSNNPTIEKQALTLGTCIYLTKNASI</sequence>
<name>W9CCJ9_SCLBF</name>
<comment type="caution">
    <text evidence="1">The sequence shown here is derived from an EMBL/GenBank/DDBJ whole genome shotgun (WGS) entry which is preliminary data.</text>
</comment>
<accession>W9CCJ9</accession>
<gene>
    <name evidence="1" type="ORF">SBOR_6090</name>
</gene>
<evidence type="ECO:0000313" key="2">
    <source>
        <dbReference type="Proteomes" id="UP000019487"/>
    </source>
</evidence>